<dbReference type="PANTHER" id="PTHR10102:SF0">
    <property type="entry name" value="DNA-DIRECTED RNA POLYMERASE, MITOCHONDRIAL"/>
    <property type="match status" value="1"/>
</dbReference>
<dbReference type="Gene3D" id="1.10.287.260">
    <property type="match status" value="1"/>
</dbReference>
<dbReference type="GO" id="GO:0001018">
    <property type="term" value="F:mitochondrial promoter sequence-specific DNA binding"/>
    <property type="evidence" value="ECO:0007669"/>
    <property type="project" value="TreeGrafter"/>
</dbReference>
<reference evidence="13 14" key="1">
    <citation type="journal article" date="2023" name="Elife">
        <title>Identification of key yeast species and microbe-microbe interactions impacting larval growth of Drosophila in the wild.</title>
        <authorList>
            <person name="Mure A."/>
            <person name="Sugiura Y."/>
            <person name="Maeda R."/>
            <person name="Honda K."/>
            <person name="Sakurai N."/>
            <person name="Takahashi Y."/>
            <person name="Watada M."/>
            <person name="Katoh T."/>
            <person name="Gotoh A."/>
            <person name="Gotoh Y."/>
            <person name="Taniguchi I."/>
            <person name="Nakamura K."/>
            <person name="Hayashi T."/>
            <person name="Katayama T."/>
            <person name="Uemura T."/>
            <person name="Hattori Y."/>
        </authorList>
    </citation>
    <scope>NUCLEOTIDE SEQUENCE [LARGE SCALE GENOMIC DNA]</scope>
    <source>
        <strain evidence="13 14">SB-73</strain>
    </source>
</reference>
<dbReference type="EC" id="2.7.7.6" evidence="3"/>
<evidence type="ECO:0000256" key="2">
    <source>
        <dbReference type="ARBA" id="ARBA00009493"/>
    </source>
</evidence>
<evidence type="ECO:0000313" key="14">
    <source>
        <dbReference type="Proteomes" id="UP001362899"/>
    </source>
</evidence>
<dbReference type="InterPro" id="IPR002092">
    <property type="entry name" value="DNA-dir_Rpol_phage-type"/>
</dbReference>
<dbReference type="FunFam" id="1.10.150.20:FF:000041">
    <property type="entry name" value="DNA-directed RNA polymerase"/>
    <property type="match status" value="1"/>
</dbReference>
<gene>
    <name evidence="13" type="ORF">DASB73_021270</name>
</gene>
<dbReference type="GO" id="GO:0003899">
    <property type="term" value="F:DNA-directed RNA polymerase activity"/>
    <property type="evidence" value="ECO:0007669"/>
    <property type="project" value="UniProtKB-EC"/>
</dbReference>
<proteinExistence type="inferred from homology"/>
<sequence>MVARRFRYLAASNAARIWQGRLASTMTSSYRAPMANVSTPRYKAPIHLFDNNRNHTWTLLEACLDLNNFKRAESLILALENITQSSDLTMAVNMYLRKFIDTNPDRNQDVVDWLQLIKLKMPNFEPNEVTDALMLRNACLALPRSHSLLTKALSTLGKPKLISILNQRELLDVETVKQVVEYSQLDIQELSTPIQQLLQDDMSPLESTEIEDTNTVNDDEIVNISDPIAKNDADTLTPTSSIGLASIRYALKGLELNDNNEDHDILKLCALSNTPYSHNLEDINFFEMYQKIENPEDRKQFDAILEKLNIRRQQTLETKGLEAARMRWKYTFQRLVKLDQKSDANISLHSTDKLKWEWFQAMMPLVRKEIEIAKLLAPFPEFNKISTSVLDVLTDKNGYNLTRSEVKYKFFYAPFLLLVNPENLPALTMNELIRLHNQEFTLKSTILMERIGKNVEKEYQLGQQKKSIAGIKTEEASKDAVDLNPKDIETLPAIPHAKWDPETILRIGSLLLKMFISSARIRVSGKDPITGLEVKSTAPAFYHTYKYQMSTKIGIIKCNPNMNDILIGENQTINPQQLPMLCKPKPWTSWNSGGYWYANTSIIRTNNCPEQEAYIDVASSRNQLNAVYEGLNVLNDTSWTVNKNMLQLISKIWNSKETFIDIPAHVEAMPDLSSIPKPARDCDPAALRDYRRKCREVVLKNGSLYSQRCDLNYKLDIARALLGEKFYMPHNLDFRGRAYPLSPHFNHLGNDVSRSLLIFWEGKKLGPNGLWWLKLHLANLFGVNKSNYAERISFVDTNIEKVIQCAEDPLNKNNSWWKTADAPFQALAACIEIREALNCPQGHENYISHLAVHQDGSCNGLQHYAALGGDVEGAREVNLERADKPQDVYSRVLEIVKQKVAKDIIKGQALEKELEGKLTSASQNIKAQIEIPNLVSPILTRKIVKQTVMTNVYGVTFVGAREQISNRLADLPDFPKNKIFSSSAYLAKHVLNSVRELFESAHEIQDWLGMAAKRICNAVVIDKELSENYKSKKSKPKVSSVSAVIWTNPLGLPIVQPYRESKTRAVTTEMQNVYIVDPYSFQPVNTRKQRTALPPNYVHSLDASHMLMTARACANRITFASVHDSYWTHASDVDCLNKTLREKFVELHSTYLIEQLRNEFLQRYADHLEIVRIPADCDLAMEIKEVHLKYIALTKEKSSKTKLRILTASELVDLELRKDKVGSAVDIVRNYDRAKLEQLCAEPTKSSGSQKQKSLKTKSEEEFNDFTNEEEFSDSLDHSANASVSSSKARSIQILVPFYMPPIPKRGSFDVRKVLDSPYFFS</sequence>
<keyword evidence="14" id="KW-1185">Reference proteome</keyword>
<evidence type="ECO:0000256" key="9">
    <source>
        <dbReference type="ARBA" id="ARBA00023163"/>
    </source>
</evidence>
<comment type="subcellular location">
    <subcellularLocation>
        <location evidence="1">Mitochondrion</location>
    </subcellularLocation>
</comment>
<keyword evidence="4 13" id="KW-0240">DNA-directed RNA polymerase</keyword>
<dbReference type="InterPro" id="IPR024075">
    <property type="entry name" value="DNA-dir_RNA_pol_helix_hairp_sf"/>
</dbReference>
<evidence type="ECO:0000256" key="8">
    <source>
        <dbReference type="ARBA" id="ARBA00023128"/>
    </source>
</evidence>
<dbReference type="PANTHER" id="PTHR10102">
    <property type="entry name" value="DNA-DIRECTED RNA POLYMERASE, MITOCHONDRIAL"/>
    <property type="match status" value="1"/>
</dbReference>
<feature type="domain" description="DNA-directed RNA polymerase N-terminal" evidence="12">
    <location>
        <begin position="311"/>
        <end position="636"/>
    </location>
</feature>
<dbReference type="InterPro" id="IPR046950">
    <property type="entry name" value="DNA-dir_Rpol_C_phage-type"/>
</dbReference>
<evidence type="ECO:0000256" key="6">
    <source>
        <dbReference type="ARBA" id="ARBA00022695"/>
    </source>
</evidence>
<dbReference type="SUPFAM" id="SSF56672">
    <property type="entry name" value="DNA/RNA polymerases"/>
    <property type="match status" value="1"/>
</dbReference>
<evidence type="ECO:0000256" key="3">
    <source>
        <dbReference type="ARBA" id="ARBA00012418"/>
    </source>
</evidence>
<keyword evidence="7" id="KW-0809">Transit peptide</keyword>
<comment type="catalytic activity">
    <reaction evidence="10">
        <text>RNA(n) + a ribonucleoside 5'-triphosphate = RNA(n+1) + diphosphate</text>
        <dbReference type="Rhea" id="RHEA:21248"/>
        <dbReference type="Rhea" id="RHEA-COMP:14527"/>
        <dbReference type="Rhea" id="RHEA-COMP:17342"/>
        <dbReference type="ChEBI" id="CHEBI:33019"/>
        <dbReference type="ChEBI" id="CHEBI:61557"/>
        <dbReference type="ChEBI" id="CHEBI:140395"/>
        <dbReference type="EC" id="2.7.7.6"/>
    </reaction>
</comment>
<dbReference type="FunFam" id="1.10.287.280:FF:000001">
    <property type="entry name" value="DNA-directed RNA polymerase"/>
    <property type="match status" value="1"/>
</dbReference>
<dbReference type="Pfam" id="PF14700">
    <property type="entry name" value="RPOL_N"/>
    <property type="match status" value="1"/>
</dbReference>
<name>A0AAV5RKV5_STABA</name>
<keyword evidence="5" id="KW-0808">Transferase</keyword>
<dbReference type="Gene3D" id="1.10.1320.10">
    <property type="entry name" value="DNA-directed RNA polymerase, N-terminal domain"/>
    <property type="match status" value="1"/>
</dbReference>
<dbReference type="Gene3D" id="1.10.287.280">
    <property type="match status" value="1"/>
</dbReference>
<dbReference type="InterPro" id="IPR029262">
    <property type="entry name" value="RPOL_N"/>
</dbReference>
<keyword evidence="8" id="KW-0496">Mitochondrion</keyword>
<dbReference type="InterPro" id="IPR037159">
    <property type="entry name" value="RNA_POL_N_sf"/>
</dbReference>
<evidence type="ECO:0000256" key="5">
    <source>
        <dbReference type="ARBA" id="ARBA00022679"/>
    </source>
</evidence>
<dbReference type="PROSITE" id="PS00489">
    <property type="entry name" value="RNA_POL_PHAGE_2"/>
    <property type="match status" value="1"/>
</dbReference>
<dbReference type="Proteomes" id="UP001362899">
    <property type="component" value="Unassembled WGS sequence"/>
</dbReference>
<dbReference type="InterPro" id="IPR043502">
    <property type="entry name" value="DNA/RNA_pol_sf"/>
</dbReference>
<comment type="caution">
    <text evidence="13">The sequence shown here is derived from an EMBL/GenBank/DDBJ whole genome shotgun (WGS) entry which is preliminary data.</text>
</comment>
<accession>A0AAV5RKV5</accession>
<evidence type="ECO:0000256" key="10">
    <source>
        <dbReference type="ARBA" id="ARBA00048552"/>
    </source>
</evidence>
<dbReference type="GO" id="GO:0034245">
    <property type="term" value="C:mitochondrial DNA-directed RNA polymerase complex"/>
    <property type="evidence" value="ECO:0007669"/>
    <property type="project" value="TreeGrafter"/>
</dbReference>
<keyword evidence="9" id="KW-0804">Transcription</keyword>
<evidence type="ECO:0000256" key="1">
    <source>
        <dbReference type="ARBA" id="ARBA00004173"/>
    </source>
</evidence>
<evidence type="ECO:0000256" key="4">
    <source>
        <dbReference type="ARBA" id="ARBA00022478"/>
    </source>
</evidence>
<dbReference type="SMART" id="SM01311">
    <property type="entry name" value="RPOL_N"/>
    <property type="match status" value="1"/>
</dbReference>
<evidence type="ECO:0000313" key="13">
    <source>
        <dbReference type="EMBL" id="GMM51169.1"/>
    </source>
</evidence>
<comment type="similarity">
    <text evidence="2">Belongs to the phage and mitochondrial RNA polymerase family.</text>
</comment>
<dbReference type="EMBL" id="BTGC01000003">
    <property type="protein sequence ID" value="GMM51169.1"/>
    <property type="molecule type" value="Genomic_DNA"/>
</dbReference>
<dbReference type="Gene3D" id="1.10.150.20">
    <property type="entry name" value="5' to 3' exonuclease, C-terminal subdomain"/>
    <property type="match status" value="1"/>
</dbReference>
<protein>
    <recommendedName>
        <fullName evidence="11">DNA-directed RNA polymerase, mitochondrial</fullName>
        <ecNumber evidence="3">2.7.7.6</ecNumber>
    </recommendedName>
</protein>
<organism evidence="13 14">
    <name type="scientific">Starmerella bacillaris</name>
    <name type="common">Yeast</name>
    <name type="synonym">Candida zemplinina</name>
    <dbReference type="NCBI Taxonomy" id="1247836"/>
    <lineage>
        <taxon>Eukaryota</taxon>
        <taxon>Fungi</taxon>
        <taxon>Dikarya</taxon>
        <taxon>Ascomycota</taxon>
        <taxon>Saccharomycotina</taxon>
        <taxon>Dipodascomycetes</taxon>
        <taxon>Dipodascales</taxon>
        <taxon>Trichomonascaceae</taxon>
        <taxon>Starmerella</taxon>
    </lineage>
</organism>
<evidence type="ECO:0000256" key="7">
    <source>
        <dbReference type="ARBA" id="ARBA00022946"/>
    </source>
</evidence>
<dbReference type="Pfam" id="PF00940">
    <property type="entry name" value="RNA_pol"/>
    <property type="match status" value="1"/>
</dbReference>
<evidence type="ECO:0000256" key="11">
    <source>
        <dbReference type="ARBA" id="ARBA00073509"/>
    </source>
</evidence>
<dbReference type="GO" id="GO:0006390">
    <property type="term" value="P:mitochondrial transcription"/>
    <property type="evidence" value="ECO:0007669"/>
    <property type="project" value="TreeGrafter"/>
</dbReference>
<keyword evidence="6" id="KW-0548">Nucleotidyltransferase</keyword>
<evidence type="ECO:0000259" key="12">
    <source>
        <dbReference type="SMART" id="SM01311"/>
    </source>
</evidence>